<dbReference type="GO" id="GO:0005975">
    <property type="term" value="P:carbohydrate metabolic process"/>
    <property type="evidence" value="ECO:0007669"/>
    <property type="project" value="InterPro"/>
</dbReference>
<dbReference type="InterPro" id="IPR014718">
    <property type="entry name" value="GH-type_carb-bd"/>
</dbReference>
<dbReference type="Gene3D" id="2.70.98.10">
    <property type="match status" value="1"/>
</dbReference>
<dbReference type="InterPro" id="IPR037481">
    <property type="entry name" value="LacX"/>
</dbReference>
<name>A0A7H1MKD0_9LACO</name>
<keyword evidence="2" id="KW-1185">Reference proteome</keyword>
<reference evidence="1 2" key="1">
    <citation type="submission" date="2019-08" db="EMBL/GenBank/DDBJ databases">
        <authorList>
            <person name="Chang H.C."/>
            <person name="Mun S.Y."/>
        </authorList>
    </citation>
    <scope>NUCLEOTIDE SEQUENCE [LARGE SCALE GENOMIC DNA]</scope>
    <source>
        <strain evidence="1 2">SK</strain>
    </source>
</reference>
<organism evidence="1 2">
    <name type="scientific">Weissella koreensis</name>
    <dbReference type="NCBI Taxonomy" id="165096"/>
    <lineage>
        <taxon>Bacteria</taxon>
        <taxon>Bacillati</taxon>
        <taxon>Bacillota</taxon>
        <taxon>Bacilli</taxon>
        <taxon>Lactobacillales</taxon>
        <taxon>Lactobacillaceae</taxon>
        <taxon>Weissella</taxon>
    </lineage>
</organism>
<gene>
    <name evidence="1" type="ORF">FY536_00885</name>
</gene>
<dbReference type="EMBL" id="CP043431">
    <property type="protein sequence ID" value="QNT63916.1"/>
    <property type="molecule type" value="Genomic_DNA"/>
</dbReference>
<dbReference type="GO" id="GO:0030246">
    <property type="term" value="F:carbohydrate binding"/>
    <property type="evidence" value="ECO:0007669"/>
    <property type="project" value="InterPro"/>
</dbReference>
<protein>
    <submittedName>
        <fullName evidence="1">Aldose 1-epimerase family protein</fullName>
    </submittedName>
</protein>
<dbReference type="RefSeq" id="WP_104914399.1">
    <property type="nucleotide sequence ID" value="NZ_CP026847.1"/>
</dbReference>
<dbReference type="SUPFAM" id="SSF74650">
    <property type="entry name" value="Galactose mutarotase-like"/>
    <property type="match status" value="1"/>
</dbReference>
<dbReference type="Pfam" id="PF01263">
    <property type="entry name" value="Aldose_epim"/>
    <property type="match status" value="1"/>
</dbReference>
<accession>A0A7H1MKD0</accession>
<dbReference type="GO" id="GO:0016853">
    <property type="term" value="F:isomerase activity"/>
    <property type="evidence" value="ECO:0007669"/>
    <property type="project" value="InterPro"/>
</dbReference>
<dbReference type="AlphaFoldDB" id="A0A7H1MKD0"/>
<evidence type="ECO:0000313" key="2">
    <source>
        <dbReference type="Proteomes" id="UP000516446"/>
    </source>
</evidence>
<dbReference type="InterPro" id="IPR011013">
    <property type="entry name" value="Gal_mutarotase_sf_dom"/>
</dbReference>
<dbReference type="CDD" id="cd09024">
    <property type="entry name" value="Aldose_epim_lacX"/>
    <property type="match status" value="1"/>
</dbReference>
<proteinExistence type="predicted"/>
<dbReference type="Proteomes" id="UP000516446">
    <property type="component" value="Chromosome"/>
</dbReference>
<sequence>MLYLENEKVRVAVNEQGAELNSIYLKNNETEYLWQANPEIWGRHAPHLFPIVGRLQNDTYQFEGQIYDMTQHGFARDLVFKIINADSKMIQLRLEDSIETHRQYPFKFQFDVIFTLSEIGEIGIKYLVKNIDQQVIYFGLGGHPGFNIPLSGGKKFEDYQIQITPAKLYQRKVLNGPFLDLHQDIMFDAKKELVLNRSDYKNDAIILELDERPVEIKIIDTDKKHGIKVNIENAKFAGIWTKSNVEAPFICIEPWWGIADTLETTGQLVDKYAINRLDVNDEYVGEYSIQVF</sequence>
<evidence type="ECO:0000313" key="1">
    <source>
        <dbReference type="EMBL" id="QNT63916.1"/>
    </source>
</evidence>
<dbReference type="InterPro" id="IPR008183">
    <property type="entry name" value="Aldose_1/G6P_1-epimerase"/>
</dbReference>